<comment type="similarity">
    <text evidence="4 5">Belongs to the RNA methyltransferase RlmH family.</text>
</comment>
<dbReference type="PANTHER" id="PTHR33603">
    <property type="entry name" value="METHYLTRANSFERASE"/>
    <property type="match status" value="1"/>
</dbReference>
<keyword evidence="3 5" id="KW-0949">S-adenosyl-L-methionine</keyword>
<dbReference type="HAMAP" id="MF_00658">
    <property type="entry name" value="23SrRNA_methyltr_H"/>
    <property type="match status" value="1"/>
</dbReference>
<keyword evidence="2 5" id="KW-0808">Transferase</keyword>
<feature type="binding site" evidence="5">
    <location>
        <position position="104"/>
    </location>
    <ligand>
        <name>S-adenosyl-L-methionine</name>
        <dbReference type="ChEBI" id="CHEBI:59789"/>
    </ligand>
</feature>
<dbReference type="GO" id="GO:0005737">
    <property type="term" value="C:cytoplasm"/>
    <property type="evidence" value="ECO:0007669"/>
    <property type="project" value="UniProtKB-SubCell"/>
</dbReference>
<dbReference type="PANTHER" id="PTHR33603:SF1">
    <property type="entry name" value="RIBOSOMAL RNA LARGE SUBUNIT METHYLTRANSFERASE H"/>
    <property type="match status" value="1"/>
</dbReference>
<evidence type="ECO:0000313" key="7">
    <source>
        <dbReference type="Proteomes" id="UP000182264"/>
    </source>
</evidence>
<dbReference type="GO" id="GO:0070038">
    <property type="term" value="F:rRNA (pseudouridine-N3-)-methyltransferase activity"/>
    <property type="evidence" value="ECO:0007669"/>
    <property type="project" value="UniProtKB-UniRule"/>
</dbReference>
<proteinExistence type="inferred from homology"/>
<feature type="binding site" evidence="5">
    <location>
        <position position="72"/>
    </location>
    <ligand>
        <name>S-adenosyl-L-methionine</name>
        <dbReference type="ChEBI" id="CHEBI:59789"/>
    </ligand>
</feature>
<evidence type="ECO:0000313" key="6">
    <source>
        <dbReference type="EMBL" id="APG25053.1"/>
    </source>
</evidence>
<dbReference type="STRING" id="29542.A6070_02490"/>
<reference evidence="6 7" key="1">
    <citation type="journal article" date="2017" name="Genome Announc.">
        <title>Complete Genome Sequences of Two Acetylene-Fermenting Pelobacter acetylenicus Strains.</title>
        <authorList>
            <person name="Sutton J.M."/>
            <person name="Baesman S.M."/>
            <person name="Fierst J.L."/>
            <person name="Poret-Peterson A.T."/>
            <person name="Oremland R.S."/>
            <person name="Dunlap D.S."/>
            <person name="Akob D.M."/>
        </authorList>
    </citation>
    <scope>NUCLEOTIDE SEQUENCE [LARGE SCALE GENOMIC DNA]</scope>
    <source>
        <strain evidence="6 7">DSM 3247</strain>
    </source>
</reference>
<feature type="binding site" evidence="5">
    <location>
        <begin position="123"/>
        <end position="128"/>
    </location>
    <ligand>
        <name>S-adenosyl-L-methionine</name>
        <dbReference type="ChEBI" id="CHEBI:59789"/>
    </ligand>
</feature>
<evidence type="ECO:0000256" key="2">
    <source>
        <dbReference type="ARBA" id="ARBA00022679"/>
    </source>
</evidence>
<dbReference type="PIRSF" id="PIRSF004505">
    <property type="entry name" value="MT_bac"/>
    <property type="match status" value="1"/>
</dbReference>
<comment type="subcellular location">
    <subcellularLocation>
        <location evidence="5">Cytoplasm</location>
    </subcellularLocation>
</comment>
<organism evidence="6 7">
    <name type="scientific">Syntrophotalea acetylenica</name>
    <name type="common">Pelobacter acetylenicus</name>
    <dbReference type="NCBI Taxonomy" id="29542"/>
    <lineage>
        <taxon>Bacteria</taxon>
        <taxon>Pseudomonadati</taxon>
        <taxon>Thermodesulfobacteriota</taxon>
        <taxon>Desulfuromonadia</taxon>
        <taxon>Desulfuromonadales</taxon>
        <taxon>Syntrophotaleaceae</taxon>
        <taxon>Syntrophotalea</taxon>
    </lineage>
</organism>
<dbReference type="OrthoDB" id="9806643at2"/>
<comment type="function">
    <text evidence="5">Specifically methylates the pseudouridine at position 1915 (m3Psi1915) in 23S rRNA.</text>
</comment>
<keyword evidence="5" id="KW-0963">Cytoplasm</keyword>
<dbReference type="EMBL" id="CP015518">
    <property type="protein sequence ID" value="APG25053.1"/>
    <property type="molecule type" value="Genomic_DNA"/>
</dbReference>
<keyword evidence="1 5" id="KW-0489">Methyltransferase</keyword>
<dbReference type="Pfam" id="PF02590">
    <property type="entry name" value="SPOUT_MTase"/>
    <property type="match status" value="1"/>
</dbReference>
<evidence type="ECO:0000256" key="5">
    <source>
        <dbReference type="HAMAP-Rule" id="MF_00658"/>
    </source>
</evidence>
<dbReference type="RefSeq" id="WP_072286904.1">
    <property type="nucleotide sequence ID" value="NZ_CP015455.1"/>
</dbReference>
<comment type="catalytic activity">
    <reaction evidence="5">
        <text>pseudouridine(1915) in 23S rRNA + S-adenosyl-L-methionine = N(3)-methylpseudouridine(1915) in 23S rRNA + S-adenosyl-L-homocysteine + H(+)</text>
        <dbReference type="Rhea" id="RHEA:42752"/>
        <dbReference type="Rhea" id="RHEA-COMP:10221"/>
        <dbReference type="Rhea" id="RHEA-COMP:10222"/>
        <dbReference type="ChEBI" id="CHEBI:15378"/>
        <dbReference type="ChEBI" id="CHEBI:57856"/>
        <dbReference type="ChEBI" id="CHEBI:59789"/>
        <dbReference type="ChEBI" id="CHEBI:65314"/>
        <dbReference type="ChEBI" id="CHEBI:74486"/>
        <dbReference type="EC" id="2.1.1.177"/>
    </reaction>
</comment>
<dbReference type="SUPFAM" id="SSF75217">
    <property type="entry name" value="alpha/beta knot"/>
    <property type="match status" value="1"/>
</dbReference>
<comment type="subunit">
    <text evidence="5">Homodimer.</text>
</comment>
<dbReference type="Proteomes" id="UP000182264">
    <property type="component" value="Chromosome"/>
</dbReference>
<dbReference type="KEGG" id="pace:A6070_02490"/>
<dbReference type="Gene3D" id="3.40.1280.10">
    <property type="match status" value="1"/>
</dbReference>
<evidence type="ECO:0000256" key="1">
    <source>
        <dbReference type="ARBA" id="ARBA00022603"/>
    </source>
</evidence>
<dbReference type="InterPro" id="IPR029028">
    <property type="entry name" value="Alpha/beta_knot_MTases"/>
</dbReference>
<sequence length="156" mass="17646">MKLSLVCVGRLSIGFLREGVADYEARLKRYAPLRVLELKEEKGGKNDPTFIRRQEGRRILEKIPEGAFVIALDERGSSLSSEDLAGMLERHMLQGTPELMLVIGGAYGLCDAVRQRADLVLSLSAMTLTHQMARLLLMEQLYRGFTIVRNEPYHNR</sequence>
<keyword evidence="5" id="KW-0698">rRNA processing</keyword>
<name>A0A1L3GGG4_SYNAC</name>
<dbReference type="InterPro" id="IPR003742">
    <property type="entry name" value="RlmH-like"/>
</dbReference>
<protein>
    <recommendedName>
        <fullName evidence="5">Ribosomal RNA large subunit methyltransferase H</fullName>
        <ecNumber evidence="5">2.1.1.177</ecNumber>
    </recommendedName>
    <alternativeName>
        <fullName evidence="5">23S rRNA (pseudouridine1915-N3)-methyltransferase</fullName>
    </alternativeName>
    <alternativeName>
        <fullName evidence="5">23S rRNA m3Psi1915 methyltransferase</fullName>
    </alternativeName>
    <alternativeName>
        <fullName evidence="5">rRNA (pseudouridine-N3-)-methyltransferase RlmH</fullName>
    </alternativeName>
</protein>
<dbReference type="CDD" id="cd18081">
    <property type="entry name" value="RlmH-like"/>
    <property type="match status" value="1"/>
</dbReference>
<dbReference type="AlphaFoldDB" id="A0A1L3GGG4"/>
<dbReference type="InterPro" id="IPR029026">
    <property type="entry name" value="tRNA_m1G_MTases_N"/>
</dbReference>
<keyword evidence="7" id="KW-1185">Reference proteome</keyword>
<gene>
    <name evidence="5" type="primary">rlmH</name>
    <name evidence="6" type="ORF">A7E75_08520</name>
</gene>
<dbReference type="EC" id="2.1.1.177" evidence="5"/>
<accession>A0A1L3GGG4</accession>
<evidence type="ECO:0000256" key="3">
    <source>
        <dbReference type="ARBA" id="ARBA00022691"/>
    </source>
</evidence>
<evidence type="ECO:0000256" key="4">
    <source>
        <dbReference type="ARBA" id="ARBA00038303"/>
    </source>
</evidence>